<dbReference type="HOGENOM" id="CLU_1925069_0_0_6"/>
<accession>W5Z4Q9</accession>
<evidence type="ECO:0000313" key="1">
    <source>
        <dbReference type="EMBL" id="AHI33443.1"/>
    </source>
</evidence>
<dbReference type="EMBL" id="CP007152">
    <property type="protein sequence ID" value="AHI33443.1"/>
    <property type="molecule type" value="Genomic_DNA"/>
</dbReference>
<name>W5Z4Q9_9GAMM</name>
<sequence length="131" mass="15141">MNLILLTIKDCDFARPLWVEVYITESWLNHTKHLMFSASSVGSVTVEAVGKWHPRTGYSGFKLQAVCKSNRVRFRLFGDVNGRRVLTSDIDIRTLDQLNQRYGANETVFYSKDVPVLMAIYYSTKRLEVFK</sequence>
<reference evidence="1 2" key="1">
    <citation type="journal article" date="2014" name="Genome Announc.">
        <title>Draft Genome Sequences of Marinobacter similis A3d10T and Marinobacter salarius R9SW1T.</title>
        <authorList>
            <person name="Ivanova E.P."/>
            <person name="Ng H.J."/>
            <person name="Webb H.K."/>
            <person name="Feng G."/>
            <person name="Oshima K."/>
            <person name="Hattori M."/>
            <person name="Ohkuma M."/>
            <person name="Sergeev A.F."/>
            <person name="Mikhailov V.V."/>
            <person name="Crawford R.J."/>
            <person name="Sawabe T."/>
        </authorList>
    </citation>
    <scope>NUCLEOTIDE SEQUENCE [LARGE SCALE GENOMIC DNA]</scope>
    <source>
        <strain evidence="2">A3d10 and R9SW1</strain>
    </source>
</reference>
<dbReference type="AlphaFoldDB" id="W5Z4Q9"/>
<protein>
    <submittedName>
        <fullName evidence="1">Uncharacterized protein</fullName>
    </submittedName>
</protein>
<organism evidence="1 2">
    <name type="scientific">Marinobacter salarius</name>
    <dbReference type="NCBI Taxonomy" id="1420917"/>
    <lineage>
        <taxon>Bacteria</taxon>
        <taxon>Pseudomonadati</taxon>
        <taxon>Pseudomonadota</taxon>
        <taxon>Gammaproteobacteria</taxon>
        <taxon>Pseudomonadales</taxon>
        <taxon>Marinobacteraceae</taxon>
        <taxon>Marinobacter</taxon>
    </lineage>
</organism>
<proteinExistence type="predicted"/>
<evidence type="ECO:0000313" key="2">
    <source>
        <dbReference type="Proteomes" id="UP000035081"/>
    </source>
</evidence>
<dbReference type="Proteomes" id="UP000035081">
    <property type="component" value="Chromosome"/>
</dbReference>
<gene>
    <name evidence="1" type="ORF">AU15_21465</name>
</gene>
<dbReference type="KEGG" id="msr:AU15_21465"/>